<keyword evidence="2" id="KW-1185">Reference proteome</keyword>
<dbReference type="PANTHER" id="PTHR37999:SF2">
    <property type="entry name" value="MUCIN-17"/>
    <property type="match status" value="1"/>
</dbReference>
<dbReference type="OrthoDB" id="7493297at2759"/>
<gene>
    <name evidence="3" type="primary">LOC115458258</name>
</gene>
<accession>A0A6P7WS19</accession>
<evidence type="ECO:0000313" key="3">
    <source>
        <dbReference type="RefSeq" id="XP_030043981.1"/>
    </source>
</evidence>
<protein>
    <submittedName>
        <fullName evidence="3">Mucin-3B-like isoform X1</fullName>
    </submittedName>
</protein>
<proteinExistence type="predicted"/>
<dbReference type="Proteomes" id="UP000515156">
    <property type="component" value="Chromosome 14"/>
</dbReference>
<keyword evidence="1" id="KW-0472">Membrane</keyword>
<dbReference type="InterPro" id="IPR053311">
    <property type="entry name" value="Mucosal_Integrity_Assoc"/>
</dbReference>
<dbReference type="KEGG" id="muo:115458258"/>
<dbReference type="InParanoid" id="A0A6P7WS19"/>
<keyword evidence="1" id="KW-1133">Transmembrane helix</keyword>
<reference evidence="3" key="1">
    <citation type="submission" date="2025-08" db="UniProtKB">
        <authorList>
            <consortium name="RefSeq"/>
        </authorList>
    </citation>
    <scope>IDENTIFICATION</scope>
</reference>
<organism evidence="2 3">
    <name type="scientific">Microcaecilia unicolor</name>
    <dbReference type="NCBI Taxonomy" id="1415580"/>
    <lineage>
        <taxon>Eukaryota</taxon>
        <taxon>Metazoa</taxon>
        <taxon>Chordata</taxon>
        <taxon>Craniata</taxon>
        <taxon>Vertebrata</taxon>
        <taxon>Euteleostomi</taxon>
        <taxon>Amphibia</taxon>
        <taxon>Gymnophiona</taxon>
        <taxon>Siphonopidae</taxon>
        <taxon>Microcaecilia</taxon>
    </lineage>
</organism>
<feature type="transmembrane region" description="Helical" evidence="1">
    <location>
        <begin position="55"/>
        <end position="77"/>
    </location>
</feature>
<dbReference type="RefSeq" id="XP_030043981.1">
    <property type="nucleotide sequence ID" value="XM_030188121.1"/>
</dbReference>
<sequence length="164" mass="18342">MTCATKCVPGLKQSIDCNPGKCELLKSGPKCSCPNQDTYWYIGDRCKSKLDKMGIIAGFSTTVAVLLIVLLIVAFLWRRSQMKNVDLRMKSDSEEYGKWYEDAWESDSAEGFVVRNPEVLQWEGAEDTNSSFSKGNFRPSLEKVDTTMKVTIRRPAIAESPSVA</sequence>
<dbReference type="PANTHER" id="PTHR37999">
    <property type="entry name" value="MUCIN-17"/>
    <property type="match status" value="1"/>
</dbReference>
<name>A0A6P7WS19_9AMPH</name>
<evidence type="ECO:0000256" key="1">
    <source>
        <dbReference type="SAM" id="Phobius"/>
    </source>
</evidence>
<dbReference type="GeneID" id="115458258"/>
<evidence type="ECO:0000313" key="2">
    <source>
        <dbReference type="Proteomes" id="UP000515156"/>
    </source>
</evidence>
<keyword evidence="1" id="KW-0812">Transmembrane</keyword>
<dbReference type="AlphaFoldDB" id="A0A6P7WS19"/>